<dbReference type="AlphaFoldDB" id="A0AA36BLK6"/>
<organism evidence="2 3">
    <name type="scientific">Octopus vulgaris</name>
    <name type="common">Common octopus</name>
    <dbReference type="NCBI Taxonomy" id="6645"/>
    <lineage>
        <taxon>Eukaryota</taxon>
        <taxon>Metazoa</taxon>
        <taxon>Spiralia</taxon>
        <taxon>Lophotrochozoa</taxon>
        <taxon>Mollusca</taxon>
        <taxon>Cephalopoda</taxon>
        <taxon>Coleoidea</taxon>
        <taxon>Octopodiformes</taxon>
        <taxon>Octopoda</taxon>
        <taxon>Incirrata</taxon>
        <taxon>Octopodidae</taxon>
        <taxon>Octopus</taxon>
    </lineage>
</organism>
<dbReference type="EMBL" id="OX597831">
    <property type="protein sequence ID" value="CAI9736244.1"/>
    <property type="molecule type" value="Genomic_DNA"/>
</dbReference>
<reference evidence="2" key="1">
    <citation type="submission" date="2023-08" db="EMBL/GenBank/DDBJ databases">
        <authorList>
            <person name="Alioto T."/>
            <person name="Alioto T."/>
            <person name="Gomez Garrido J."/>
        </authorList>
    </citation>
    <scope>NUCLEOTIDE SEQUENCE</scope>
</reference>
<proteinExistence type="predicted"/>
<sequence length="98" mass="11141">MMLLGKLLQQLTLSFFSTASEGIICAVERVGFRETKVRQDHIDTIKQYVLETPIITLKEIAAKFANVVGFTESMNPGHRHLDGNLDCICKYHDFKQNL</sequence>
<evidence type="ECO:0000256" key="1">
    <source>
        <dbReference type="SAM" id="SignalP"/>
    </source>
</evidence>
<dbReference type="Proteomes" id="UP001162480">
    <property type="component" value="Chromosome 18"/>
</dbReference>
<evidence type="ECO:0000313" key="2">
    <source>
        <dbReference type="EMBL" id="CAI9736244.1"/>
    </source>
</evidence>
<protein>
    <submittedName>
        <fullName evidence="2">Uncharacterized protein</fullName>
    </submittedName>
</protein>
<keyword evidence="3" id="KW-1185">Reference proteome</keyword>
<name>A0AA36BLK6_OCTVU</name>
<accession>A0AA36BLK6</accession>
<feature type="chain" id="PRO_5041401008" evidence="1">
    <location>
        <begin position="23"/>
        <end position="98"/>
    </location>
</feature>
<gene>
    <name evidence="2" type="ORF">OCTVUL_1B021491</name>
</gene>
<keyword evidence="1" id="KW-0732">Signal</keyword>
<evidence type="ECO:0000313" key="3">
    <source>
        <dbReference type="Proteomes" id="UP001162480"/>
    </source>
</evidence>
<feature type="signal peptide" evidence="1">
    <location>
        <begin position="1"/>
        <end position="22"/>
    </location>
</feature>